<dbReference type="EMBL" id="CP017686">
    <property type="protein sequence ID" value="AYQ55068.1"/>
    <property type="molecule type" value="Genomic_DNA"/>
</dbReference>
<evidence type="ECO:0000313" key="2">
    <source>
        <dbReference type="Proteomes" id="UP000273278"/>
    </source>
</evidence>
<dbReference type="AlphaFoldDB" id="A0A3G3IHA8"/>
<reference evidence="1 2" key="1">
    <citation type="submission" date="2016-10" db="EMBL/GenBank/DDBJ databases">
        <title>Complete genome of the TMA-utilizing, human hosted archaeon Methanomethylophilus alvus Gen. nov, sp. nov., strain Mx-05, derived from a pure culture.</title>
        <authorList>
            <person name="Brugere J.-F."/>
            <person name="Ben Hania W."/>
            <person name="Chaudhary P.P."/>
            <person name="Gaci N."/>
            <person name="Borrel G."/>
            <person name="Cao Van Tuat L."/>
            <person name="Fardeau M.-L."/>
            <person name="Harris H.M.B."/>
            <person name="O'Toole P.W."/>
            <person name="Ollivier B."/>
        </authorList>
    </citation>
    <scope>NUCLEOTIDE SEQUENCE [LARGE SCALE GENOMIC DNA]</scope>
    <source>
        <strain evidence="1 2">Mx-05</strain>
    </source>
</reference>
<proteinExistence type="predicted"/>
<name>A0A3G3IHA8_9ARCH</name>
<accession>A0A3G3IHA8</accession>
<protein>
    <recommendedName>
        <fullName evidence="3">Ribbon-helix-helix protein CopG domain-containing protein</fullName>
    </recommendedName>
</protein>
<dbReference type="OMA" id="QDFMEEN"/>
<gene>
    <name evidence="1" type="ORF">BKD89_04525</name>
</gene>
<sequence length="120" mass="13554">MTGEEGVKISVRLSSEDMQLIQDFMEENDLDVTISSFIRDAIRGYIADKKVPAEAGEDGIYVRLSEVLIQAMENLKKEGVIFDEESYIRQLVMSDLIPQESLENTKTNAFKAAQEASRMM</sequence>
<evidence type="ECO:0000313" key="1">
    <source>
        <dbReference type="EMBL" id="AYQ55068.1"/>
    </source>
</evidence>
<organism evidence="1 2">
    <name type="scientific">Methanomethylophilus alvi</name>
    <dbReference type="NCBI Taxonomy" id="1291540"/>
    <lineage>
        <taxon>Archaea</taxon>
        <taxon>Methanobacteriati</taxon>
        <taxon>Thermoplasmatota</taxon>
        <taxon>Thermoplasmata</taxon>
        <taxon>Methanomassiliicoccales</taxon>
        <taxon>Methanomethylophilaceae</taxon>
        <taxon>Methanomethylophilus</taxon>
    </lineage>
</organism>
<evidence type="ECO:0008006" key="3">
    <source>
        <dbReference type="Google" id="ProtNLM"/>
    </source>
</evidence>
<dbReference type="RefSeq" id="WP_015504808.1">
    <property type="nucleotide sequence ID" value="NZ_CAYARL010000002.1"/>
</dbReference>
<dbReference type="GeneID" id="41321706"/>
<dbReference type="Proteomes" id="UP000273278">
    <property type="component" value="Chromosome"/>
</dbReference>